<keyword evidence="2" id="KW-1185">Reference proteome</keyword>
<dbReference type="Proteomes" id="UP000638188">
    <property type="component" value="Unassembled WGS sequence"/>
</dbReference>
<accession>A0ABQ1PD27</accession>
<reference evidence="2" key="1">
    <citation type="journal article" date="2019" name="Int. J. Syst. Evol. Microbiol.">
        <title>The Global Catalogue of Microorganisms (GCM) 10K type strain sequencing project: providing services to taxonomists for standard genome sequencing and annotation.</title>
        <authorList>
            <consortium name="The Broad Institute Genomics Platform"/>
            <consortium name="The Broad Institute Genome Sequencing Center for Infectious Disease"/>
            <person name="Wu L."/>
            <person name="Ma J."/>
        </authorList>
    </citation>
    <scope>NUCLEOTIDE SEQUENCE [LARGE SCALE GENOMIC DNA]</scope>
    <source>
        <strain evidence="2">CGMCC 1.12482</strain>
    </source>
</reference>
<protein>
    <recommendedName>
        <fullName evidence="3">PASTA domain-containing protein</fullName>
    </recommendedName>
</protein>
<sequence>MTTIKNLVSDVMAAPIGEIIAAVGQGVAQAQEALDQGSLAKVLAIYSEGGDAELRLLQEIGYQPTFYALPETTGEIQVALSISGDTRTQPPAPIPAKGKIAQLNLSDLNSSRLVHSQLPAARLYAAPVNADLTNRYGFQSSAAAKVTFKIVPVPAPARASEIRVVPALIDKNWEEALQLAELLDQELSAVDKQGNAVDAPAAKRKITMQEPEAGSIVMVGAGIEVTLA</sequence>
<comment type="caution">
    <text evidence="1">The sequence shown here is derived from an EMBL/GenBank/DDBJ whole genome shotgun (WGS) entry which is preliminary data.</text>
</comment>
<evidence type="ECO:0000313" key="2">
    <source>
        <dbReference type="Proteomes" id="UP000638188"/>
    </source>
</evidence>
<dbReference type="RefSeq" id="WP_150276501.1">
    <property type="nucleotide sequence ID" value="NZ_BMFF01000002.1"/>
</dbReference>
<evidence type="ECO:0008006" key="3">
    <source>
        <dbReference type="Google" id="ProtNLM"/>
    </source>
</evidence>
<gene>
    <name evidence="1" type="ORF">GCM10007418_13010</name>
</gene>
<name>A0ABQ1PD27_9GAMM</name>
<dbReference type="EMBL" id="BMFF01000002">
    <property type="protein sequence ID" value="GGC94812.1"/>
    <property type="molecule type" value="Genomic_DNA"/>
</dbReference>
<proteinExistence type="predicted"/>
<evidence type="ECO:0000313" key="1">
    <source>
        <dbReference type="EMBL" id="GGC94812.1"/>
    </source>
</evidence>
<organism evidence="1 2">
    <name type="scientific">Halopseudomonas salina</name>
    <dbReference type="NCBI Taxonomy" id="1323744"/>
    <lineage>
        <taxon>Bacteria</taxon>
        <taxon>Pseudomonadati</taxon>
        <taxon>Pseudomonadota</taxon>
        <taxon>Gammaproteobacteria</taxon>
        <taxon>Pseudomonadales</taxon>
        <taxon>Pseudomonadaceae</taxon>
        <taxon>Halopseudomonas</taxon>
    </lineage>
</organism>